<sequence length="170" mass="18924">MYHQYRPNNLERLYGAQHYTYVYKVQLLLRALGRLGRCQGVLSPKKGHLGPKTSCITPITTFQCEEHIPSTPKSGPGIHPMHIKLRLYHLIGTLYMLGWVRMPESGLVLVASTTGCVLADSSSSSSSSTYNKNLSVTSSSLYSNKVGSSSSSSTDEEEEQRQHRHHHQGH</sequence>
<dbReference type="InParanoid" id="A0A1E7EZH2"/>
<dbReference type="EMBL" id="KV784370">
    <property type="protein sequence ID" value="OEU10943.1"/>
    <property type="molecule type" value="Genomic_DNA"/>
</dbReference>
<reference evidence="2 3" key="1">
    <citation type="submission" date="2016-09" db="EMBL/GenBank/DDBJ databases">
        <title>Extensive genetic diversity and differential bi-allelic expression allows diatom success in the polar Southern Ocean.</title>
        <authorList>
            <consortium name="DOE Joint Genome Institute"/>
            <person name="Mock T."/>
            <person name="Otillar R.P."/>
            <person name="Strauss J."/>
            <person name="Dupont C."/>
            <person name="Frickenhaus S."/>
            <person name="Maumus F."/>
            <person name="Mcmullan M."/>
            <person name="Sanges R."/>
            <person name="Schmutz J."/>
            <person name="Toseland A."/>
            <person name="Valas R."/>
            <person name="Veluchamy A."/>
            <person name="Ward B.J."/>
            <person name="Allen A."/>
            <person name="Barry K."/>
            <person name="Falciatore A."/>
            <person name="Ferrante M."/>
            <person name="Fortunato A.E."/>
            <person name="Gloeckner G."/>
            <person name="Gruber A."/>
            <person name="Hipkin R."/>
            <person name="Janech M."/>
            <person name="Kroth P."/>
            <person name="Leese F."/>
            <person name="Lindquist E."/>
            <person name="Lyon B.R."/>
            <person name="Martin J."/>
            <person name="Mayer C."/>
            <person name="Parker M."/>
            <person name="Quesneville H."/>
            <person name="Raymond J."/>
            <person name="Uhlig C."/>
            <person name="Valentin K.U."/>
            <person name="Worden A.Z."/>
            <person name="Armbrust E.V."/>
            <person name="Bowler C."/>
            <person name="Green B."/>
            <person name="Moulton V."/>
            <person name="Van Oosterhout C."/>
            <person name="Grigoriev I."/>
        </authorList>
    </citation>
    <scope>NUCLEOTIDE SEQUENCE [LARGE SCALE GENOMIC DNA]</scope>
    <source>
        <strain evidence="2 3">CCMP1102</strain>
    </source>
</reference>
<accession>A0A1E7EZH2</accession>
<keyword evidence="3" id="KW-1185">Reference proteome</keyword>
<gene>
    <name evidence="2" type="ORF">FRACYDRAFT_246818</name>
</gene>
<proteinExistence type="predicted"/>
<evidence type="ECO:0000313" key="2">
    <source>
        <dbReference type="EMBL" id="OEU10943.1"/>
    </source>
</evidence>
<dbReference type="Proteomes" id="UP000095751">
    <property type="component" value="Unassembled WGS sequence"/>
</dbReference>
<feature type="compositionally biased region" description="Low complexity" evidence="1">
    <location>
        <begin position="141"/>
        <end position="153"/>
    </location>
</feature>
<evidence type="ECO:0000313" key="3">
    <source>
        <dbReference type="Proteomes" id="UP000095751"/>
    </source>
</evidence>
<dbReference type="KEGG" id="fcy:FRACYDRAFT_246818"/>
<organism evidence="2 3">
    <name type="scientific">Fragilariopsis cylindrus CCMP1102</name>
    <dbReference type="NCBI Taxonomy" id="635003"/>
    <lineage>
        <taxon>Eukaryota</taxon>
        <taxon>Sar</taxon>
        <taxon>Stramenopiles</taxon>
        <taxon>Ochrophyta</taxon>
        <taxon>Bacillariophyta</taxon>
        <taxon>Bacillariophyceae</taxon>
        <taxon>Bacillariophycidae</taxon>
        <taxon>Bacillariales</taxon>
        <taxon>Bacillariaceae</taxon>
        <taxon>Fragilariopsis</taxon>
    </lineage>
</organism>
<name>A0A1E7EZH2_9STRA</name>
<evidence type="ECO:0000256" key="1">
    <source>
        <dbReference type="SAM" id="MobiDB-lite"/>
    </source>
</evidence>
<protein>
    <submittedName>
        <fullName evidence="2">Uncharacterized protein</fullName>
    </submittedName>
</protein>
<feature type="region of interest" description="Disordered" evidence="1">
    <location>
        <begin position="141"/>
        <end position="170"/>
    </location>
</feature>
<dbReference type="AlphaFoldDB" id="A0A1E7EZH2"/>